<feature type="region of interest" description="Disordered" evidence="1">
    <location>
        <begin position="162"/>
        <end position="213"/>
    </location>
</feature>
<dbReference type="PANTHER" id="PTHR39465:SF1">
    <property type="entry name" value="DNA LIGASE D 3'-PHOSPHOESTERASE DOMAIN-CONTAINING PROTEIN"/>
    <property type="match status" value="1"/>
</dbReference>
<feature type="compositionally biased region" description="Basic and acidic residues" evidence="1">
    <location>
        <begin position="202"/>
        <end position="213"/>
    </location>
</feature>
<comment type="caution">
    <text evidence="3">The sequence shown here is derived from an EMBL/GenBank/DDBJ whole genome shotgun (WGS) entry which is preliminary data.</text>
</comment>
<dbReference type="EMBL" id="JANFNH010000001">
    <property type="protein sequence ID" value="MCQ4040651.1"/>
    <property type="molecule type" value="Genomic_DNA"/>
</dbReference>
<evidence type="ECO:0000313" key="4">
    <source>
        <dbReference type="Proteomes" id="UP001206206"/>
    </source>
</evidence>
<gene>
    <name evidence="3" type="ORF">NON19_01100</name>
</gene>
<dbReference type="InterPro" id="IPR014144">
    <property type="entry name" value="LigD_PE_domain"/>
</dbReference>
<sequence>MTSRNPLAEYRRKRDFSRTSEPRGDQGDESGEGRFVVQLHDASTRHFDFRLEVDGVLKSWAIPKGPSTDPHDKRLAVPTEDHPLEYRDFEGVIGDDQYGAGTVLVWDSGTYRNMSERHGKQVPFAKALADGHASFWLDGRKLHGGFALTRIRSEAWLLVKKDDQHASRPGTPEPSRAKSVRTHRTLKQVAADARAGRKGRRRTDDAHRHGSRS</sequence>
<evidence type="ECO:0000313" key="3">
    <source>
        <dbReference type="EMBL" id="MCQ4040651.1"/>
    </source>
</evidence>
<protein>
    <submittedName>
        <fullName evidence="3">3'-phosphoesterase</fullName>
    </submittedName>
</protein>
<keyword evidence="4" id="KW-1185">Reference proteome</keyword>
<organism evidence="3 4">
    <name type="scientific">Streptantibioticus rubrisoli</name>
    <dbReference type="NCBI Taxonomy" id="1387313"/>
    <lineage>
        <taxon>Bacteria</taxon>
        <taxon>Bacillati</taxon>
        <taxon>Actinomycetota</taxon>
        <taxon>Actinomycetes</taxon>
        <taxon>Kitasatosporales</taxon>
        <taxon>Streptomycetaceae</taxon>
        <taxon>Streptantibioticus</taxon>
    </lineage>
</organism>
<accession>A0ABT1P7B3</accession>
<name>A0ABT1P7B3_9ACTN</name>
<dbReference type="NCBIfam" id="TIGR02777">
    <property type="entry name" value="LigD_PE_dom"/>
    <property type="match status" value="1"/>
</dbReference>
<dbReference type="Pfam" id="PF13298">
    <property type="entry name" value="LigD_N"/>
    <property type="match status" value="1"/>
</dbReference>
<dbReference type="Proteomes" id="UP001206206">
    <property type="component" value="Unassembled WGS sequence"/>
</dbReference>
<feature type="compositionally biased region" description="Basic and acidic residues" evidence="1">
    <location>
        <begin position="9"/>
        <end position="26"/>
    </location>
</feature>
<dbReference type="PANTHER" id="PTHR39465">
    <property type="entry name" value="DNA LIGASE D, 3'-PHOSPHOESTERASE DOMAIN"/>
    <property type="match status" value="1"/>
</dbReference>
<evidence type="ECO:0000256" key="1">
    <source>
        <dbReference type="SAM" id="MobiDB-lite"/>
    </source>
</evidence>
<proteinExistence type="predicted"/>
<dbReference type="RefSeq" id="WP_255924600.1">
    <property type="nucleotide sequence ID" value="NZ_JANFNH010000001.1"/>
</dbReference>
<evidence type="ECO:0000259" key="2">
    <source>
        <dbReference type="Pfam" id="PF13298"/>
    </source>
</evidence>
<feature type="region of interest" description="Disordered" evidence="1">
    <location>
        <begin position="1"/>
        <end position="34"/>
    </location>
</feature>
<feature type="domain" description="DNA ligase D 3'-phosphoesterase" evidence="2">
    <location>
        <begin position="38"/>
        <end position="150"/>
    </location>
</feature>
<reference evidence="3 4" key="1">
    <citation type="submission" date="2022-06" db="EMBL/GenBank/DDBJ databases">
        <title>Draft genome sequence of type strain Streptomyces rubrisoli DSM 42083.</title>
        <authorList>
            <person name="Duangmal K."/>
            <person name="Klaysubun C."/>
        </authorList>
    </citation>
    <scope>NUCLEOTIDE SEQUENCE [LARGE SCALE GENOMIC DNA]</scope>
    <source>
        <strain evidence="3 4">DSM 42083</strain>
    </source>
</reference>